<organism evidence="2 3">
    <name type="scientific">Promicromonospora umidemergens</name>
    <dbReference type="NCBI Taxonomy" id="629679"/>
    <lineage>
        <taxon>Bacteria</taxon>
        <taxon>Bacillati</taxon>
        <taxon>Actinomycetota</taxon>
        <taxon>Actinomycetes</taxon>
        <taxon>Micrococcales</taxon>
        <taxon>Promicromonosporaceae</taxon>
        <taxon>Promicromonospora</taxon>
    </lineage>
</organism>
<dbReference type="Proteomes" id="UP001500843">
    <property type="component" value="Unassembled WGS sequence"/>
</dbReference>
<keyword evidence="3" id="KW-1185">Reference proteome</keyword>
<dbReference type="Gene3D" id="3.40.50.300">
    <property type="entry name" value="P-loop containing nucleotide triphosphate hydrolases"/>
    <property type="match status" value="1"/>
</dbReference>
<protein>
    <recommendedName>
        <fullName evidence="1">NadR/Ttd14 AAA domain-containing protein</fullName>
    </recommendedName>
</protein>
<name>A0ABP8XQU0_9MICO</name>
<reference evidence="3" key="1">
    <citation type="journal article" date="2019" name="Int. J. Syst. Evol. Microbiol.">
        <title>The Global Catalogue of Microorganisms (GCM) 10K type strain sequencing project: providing services to taxonomists for standard genome sequencing and annotation.</title>
        <authorList>
            <consortium name="The Broad Institute Genomics Platform"/>
            <consortium name="The Broad Institute Genome Sequencing Center for Infectious Disease"/>
            <person name="Wu L."/>
            <person name="Ma J."/>
        </authorList>
    </citation>
    <scope>NUCLEOTIDE SEQUENCE [LARGE SCALE GENOMIC DNA]</scope>
    <source>
        <strain evidence="3">JCM 17975</strain>
    </source>
</reference>
<dbReference type="InterPro" id="IPR038727">
    <property type="entry name" value="NadR/Ttd14_AAA_dom"/>
</dbReference>
<accession>A0ABP8XQU0</accession>
<proteinExistence type="predicted"/>
<evidence type="ECO:0000259" key="1">
    <source>
        <dbReference type="Pfam" id="PF13521"/>
    </source>
</evidence>
<sequence length="213" mass="23042">MTSSSDEQTLEGPVVGCAGVVAVEGMPGAGKTTAMTILADRGHTVLGEYTDDHARSLTLAAHPHHEDEHPHLANWLRKDLQAHRLARASGVVMDRNWLTALGWAASVGGLPDRAGWAYSQLVARRLTLPERWIILDCTVETSLTRRREQLSLTHPWARAEPLDRLRAFYSDPAAAVGPALRALADALATVPVVRIDAEADRDTVGHAICEATP</sequence>
<dbReference type="EMBL" id="BAABHM010000017">
    <property type="protein sequence ID" value="GAA4712831.1"/>
    <property type="molecule type" value="Genomic_DNA"/>
</dbReference>
<dbReference type="Pfam" id="PF13521">
    <property type="entry name" value="AAA_28"/>
    <property type="match status" value="1"/>
</dbReference>
<dbReference type="RefSeq" id="WP_301312807.1">
    <property type="nucleotide sequence ID" value="NZ_BAABHM010000017.1"/>
</dbReference>
<dbReference type="InterPro" id="IPR027417">
    <property type="entry name" value="P-loop_NTPase"/>
</dbReference>
<feature type="domain" description="NadR/Ttd14 AAA" evidence="1">
    <location>
        <begin position="21"/>
        <end position="146"/>
    </location>
</feature>
<evidence type="ECO:0000313" key="2">
    <source>
        <dbReference type="EMBL" id="GAA4712831.1"/>
    </source>
</evidence>
<dbReference type="SUPFAM" id="SSF52540">
    <property type="entry name" value="P-loop containing nucleoside triphosphate hydrolases"/>
    <property type="match status" value="1"/>
</dbReference>
<evidence type="ECO:0000313" key="3">
    <source>
        <dbReference type="Proteomes" id="UP001500843"/>
    </source>
</evidence>
<comment type="caution">
    <text evidence="2">The sequence shown here is derived from an EMBL/GenBank/DDBJ whole genome shotgun (WGS) entry which is preliminary data.</text>
</comment>
<gene>
    <name evidence="2" type="ORF">GCM10023198_39690</name>
</gene>